<name>A0ABS6ER15_9FIRM</name>
<dbReference type="EMBL" id="JAHLQI010000002">
    <property type="protein sequence ID" value="MBU5490144.1"/>
    <property type="molecule type" value="Genomic_DNA"/>
</dbReference>
<evidence type="ECO:0000259" key="16">
    <source>
        <dbReference type="Pfam" id="PF02875"/>
    </source>
</evidence>
<organism evidence="18 19">
    <name type="scientific">Butyricicoccus intestinisimiae</name>
    <dbReference type="NCBI Taxonomy" id="2841509"/>
    <lineage>
        <taxon>Bacteria</taxon>
        <taxon>Bacillati</taxon>
        <taxon>Bacillota</taxon>
        <taxon>Clostridia</taxon>
        <taxon>Eubacteriales</taxon>
        <taxon>Butyricicoccaceae</taxon>
        <taxon>Butyricicoccus</taxon>
    </lineage>
</organism>
<keyword evidence="8 14" id="KW-0067">ATP-binding</keyword>
<dbReference type="Pfam" id="PF08245">
    <property type="entry name" value="Mur_ligase_M"/>
    <property type="match status" value="1"/>
</dbReference>
<gene>
    <name evidence="14 18" type="primary">murC</name>
    <name evidence="18" type="ORF">KQI75_05840</name>
</gene>
<accession>A0ABS6ER15</accession>
<proteinExistence type="inferred from homology"/>
<feature type="domain" description="Mur ligase C-terminal" evidence="16">
    <location>
        <begin position="320"/>
        <end position="446"/>
    </location>
</feature>
<protein>
    <recommendedName>
        <fullName evidence="3 14">UDP-N-acetylmuramate--L-alanine ligase</fullName>
        <ecNumber evidence="3 14">6.3.2.8</ecNumber>
    </recommendedName>
    <alternativeName>
        <fullName evidence="14">UDP-N-acetylmuramoyl-L-alanine synthetase</fullName>
    </alternativeName>
</protein>
<dbReference type="InterPro" id="IPR005758">
    <property type="entry name" value="UDP-N-AcMur_Ala_ligase_MurC"/>
</dbReference>
<comment type="subcellular location">
    <subcellularLocation>
        <location evidence="1 14">Cytoplasm</location>
    </subcellularLocation>
</comment>
<keyword evidence="7 14" id="KW-0547">Nucleotide-binding</keyword>
<dbReference type="EC" id="6.3.2.8" evidence="3 14"/>
<evidence type="ECO:0000256" key="6">
    <source>
        <dbReference type="ARBA" id="ARBA00022618"/>
    </source>
</evidence>
<keyword evidence="19" id="KW-1185">Reference proteome</keyword>
<keyword evidence="5 14" id="KW-0436">Ligase</keyword>
<dbReference type="PANTHER" id="PTHR43445:SF3">
    <property type="entry name" value="UDP-N-ACETYLMURAMATE--L-ALANINE LIGASE"/>
    <property type="match status" value="1"/>
</dbReference>
<dbReference type="InterPro" id="IPR050061">
    <property type="entry name" value="MurCDEF_pg_biosynth"/>
</dbReference>
<evidence type="ECO:0000256" key="5">
    <source>
        <dbReference type="ARBA" id="ARBA00022598"/>
    </source>
</evidence>
<evidence type="ECO:0000256" key="1">
    <source>
        <dbReference type="ARBA" id="ARBA00004496"/>
    </source>
</evidence>
<keyword evidence="10 14" id="KW-0573">Peptidoglycan synthesis</keyword>
<feature type="domain" description="Mur ligase N-terminal catalytic" evidence="15">
    <location>
        <begin position="15"/>
        <end position="113"/>
    </location>
</feature>
<dbReference type="InterPro" id="IPR000713">
    <property type="entry name" value="Mur_ligase_N"/>
</dbReference>
<evidence type="ECO:0000256" key="11">
    <source>
        <dbReference type="ARBA" id="ARBA00023306"/>
    </source>
</evidence>
<comment type="pathway">
    <text evidence="2 14">Cell wall biogenesis; peptidoglycan biosynthesis.</text>
</comment>
<dbReference type="Pfam" id="PF01225">
    <property type="entry name" value="Mur_ligase"/>
    <property type="match status" value="1"/>
</dbReference>
<comment type="similarity">
    <text evidence="14">Belongs to the MurCDEF family.</text>
</comment>
<evidence type="ECO:0000313" key="19">
    <source>
        <dbReference type="Proteomes" id="UP000783588"/>
    </source>
</evidence>
<keyword evidence="9 14" id="KW-0133">Cell shape</keyword>
<evidence type="ECO:0000256" key="8">
    <source>
        <dbReference type="ARBA" id="ARBA00022840"/>
    </source>
</evidence>
<evidence type="ECO:0000256" key="14">
    <source>
        <dbReference type="HAMAP-Rule" id="MF_00046"/>
    </source>
</evidence>
<evidence type="ECO:0000256" key="10">
    <source>
        <dbReference type="ARBA" id="ARBA00022984"/>
    </source>
</evidence>
<dbReference type="InterPro" id="IPR004101">
    <property type="entry name" value="Mur_ligase_C"/>
</dbReference>
<dbReference type="NCBIfam" id="TIGR01082">
    <property type="entry name" value="murC"/>
    <property type="match status" value="1"/>
</dbReference>
<evidence type="ECO:0000313" key="18">
    <source>
        <dbReference type="EMBL" id="MBU5490144.1"/>
    </source>
</evidence>
<keyword evidence="11 14" id="KW-0131">Cell cycle</keyword>
<comment type="caution">
    <text evidence="18">The sequence shown here is derived from an EMBL/GenBank/DDBJ whole genome shotgun (WGS) entry which is preliminary data.</text>
</comment>
<evidence type="ECO:0000256" key="9">
    <source>
        <dbReference type="ARBA" id="ARBA00022960"/>
    </source>
</evidence>
<evidence type="ECO:0000256" key="4">
    <source>
        <dbReference type="ARBA" id="ARBA00022490"/>
    </source>
</evidence>
<evidence type="ECO:0000256" key="12">
    <source>
        <dbReference type="ARBA" id="ARBA00023316"/>
    </source>
</evidence>
<feature type="domain" description="Mur ligase central" evidence="17">
    <location>
        <begin position="119"/>
        <end position="298"/>
    </location>
</feature>
<evidence type="ECO:0000256" key="7">
    <source>
        <dbReference type="ARBA" id="ARBA00022741"/>
    </source>
</evidence>
<dbReference type="PANTHER" id="PTHR43445">
    <property type="entry name" value="UDP-N-ACETYLMURAMATE--L-ALANINE LIGASE-RELATED"/>
    <property type="match status" value="1"/>
</dbReference>
<evidence type="ECO:0000259" key="15">
    <source>
        <dbReference type="Pfam" id="PF01225"/>
    </source>
</evidence>
<evidence type="ECO:0000256" key="3">
    <source>
        <dbReference type="ARBA" id="ARBA00012211"/>
    </source>
</evidence>
<sequence length="460" mass="49983">MSDFSLKSYVTDHKTIHLVGIGGVSMSALAELLLHLGAKVTGSDRTETDVTDKLAKLGASITYAHLPENVDSADLVIRTAAVHDDNPEIAHARELGIPVMERAQAWGKIMLEYKHAVCVSGTHGKTTTTSMLTMIGIECGSDPTVMVGSNLDAIGGTLRIGAHDYFIAESCEYTNSFLSFHPTVAVVLNVDADHLDFFKDIDDIIHSFHRFCELVPENGAIVVNHDSANAMKAVAGIDRTCITFGTTPEADVYPENVTDNHGYYSFDVMHKGKLFTHVDLSVPGRHNMLNALASCAVCIFIGLDPEKSAAGLKKFTGSSRRFQLTGHMANGATVIDDYAHHPTEMTATLKTAREMDFDRIICVFQSHTYSRTKALLPQFVEALKLCDKAIVADIYAAREKNTFGISGKDIADQLDGGEYYPSFEQIEARVREIAQPNDLIITMGAGNINGIGPKLCVDAK</sequence>
<dbReference type="HAMAP" id="MF_00046">
    <property type="entry name" value="MurC"/>
    <property type="match status" value="1"/>
</dbReference>
<keyword evidence="4 14" id="KW-0963">Cytoplasm</keyword>
<feature type="binding site" evidence="14">
    <location>
        <begin position="121"/>
        <end position="127"/>
    </location>
    <ligand>
        <name>ATP</name>
        <dbReference type="ChEBI" id="CHEBI:30616"/>
    </ligand>
</feature>
<comment type="function">
    <text evidence="14">Cell wall formation.</text>
</comment>
<evidence type="ECO:0000256" key="13">
    <source>
        <dbReference type="ARBA" id="ARBA00047833"/>
    </source>
</evidence>
<reference evidence="18 19" key="1">
    <citation type="submission" date="2021-06" db="EMBL/GenBank/DDBJ databases">
        <authorList>
            <person name="Sun Q."/>
            <person name="Li D."/>
        </authorList>
    </citation>
    <scope>NUCLEOTIDE SEQUENCE [LARGE SCALE GENOMIC DNA]</scope>
    <source>
        <strain evidence="18 19">MSJd-7</strain>
    </source>
</reference>
<dbReference type="RefSeq" id="WP_216469786.1">
    <property type="nucleotide sequence ID" value="NZ_JAHLQI010000002.1"/>
</dbReference>
<dbReference type="Proteomes" id="UP000783588">
    <property type="component" value="Unassembled WGS sequence"/>
</dbReference>
<evidence type="ECO:0000256" key="2">
    <source>
        <dbReference type="ARBA" id="ARBA00004752"/>
    </source>
</evidence>
<dbReference type="InterPro" id="IPR013221">
    <property type="entry name" value="Mur_ligase_cen"/>
</dbReference>
<dbReference type="Pfam" id="PF02875">
    <property type="entry name" value="Mur_ligase_C"/>
    <property type="match status" value="1"/>
</dbReference>
<keyword evidence="6 14" id="KW-0132">Cell division</keyword>
<keyword evidence="12 14" id="KW-0961">Cell wall biogenesis/degradation</keyword>
<comment type="catalytic activity">
    <reaction evidence="13 14">
        <text>UDP-N-acetyl-alpha-D-muramate + L-alanine + ATP = UDP-N-acetyl-alpha-D-muramoyl-L-alanine + ADP + phosphate + H(+)</text>
        <dbReference type="Rhea" id="RHEA:23372"/>
        <dbReference type="ChEBI" id="CHEBI:15378"/>
        <dbReference type="ChEBI" id="CHEBI:30616"/>
        <dbReference type="ChEBI" id="CHEBI:43474"/>
        <dbReference type="ChEBI" id="CHEBI:57972"/>
        <dbReference type="ChEBI" id="CHEBI:70757"/>
        <dbReference type="ChEBI" id="CHEBI:83898"/>
        <dbReference type="ChEBI" id="CHEBI:456216"/>
        <dbReference type="EC" id="6.3.2.8"/>
    </reaction>
</comment>
<evidence type="ECO:0000259" key="17">
    <source>
        <dbReference type="Pfam" id="PF08245"/>
    </source>
</evidence>
<dbReference type="GO" id="GO:0008763">
    <property type="term" value="F:UDP-N-acetylmuramate-L-alanine ligase activity"/>
    <property type="evidence" value="ECO:0007669"/>
    <property type="project" value="UniProtKB-EC"/>
</dbReference>